<dbReference type="GeneTree" id="ENSGT00730000111690"/>
<proteinExistence type="predicted"/>
<evidence type="ECO:0000313" key="3">
    <source>
        <dbReference type="Proteomes" id="UP000694383"/>
    </source>
</evidence>
<name>A0A8C7YMH0_9TELE</name>
<keyword evidence="1" id="KW-0812">Transmembrane</keyword>
<dbReference type="Ensembl" id="ENSOSIT00000031035.1">
    <property type="protein sequence ID" value="ENSOSIP00000029448.1"/>
    <property type="gene ID" value="ENSOSIG00000015257.1"/>
</dbReference>
<reference evidence="2" key="2">
    <citation type="submission" date="2025-09" db="UniProtKB">
        <authorList>
            <consortium name="Ensembl"/>
        </authorList>
    </citation>
    <scope>IDENTIFICATION</scope>
</reference>
<keyword evidence="1" id="KW-1133">Transmembrane helix</keyword>
<evidence type="ECO:0000256" key="1">
    <source>
        <dbReference type="SAM" id="Phobius"/>
    </source>
</evidence>
<protein>
    <submittedName>
        <fullName evidence="2">Uncharacterized protein</fullName>
    </submittedName>
</protein>
<dbReference type="PANTHER" id="PTHR38706:SF2">
    <property type="match status" value="1"/>
</dbReference>
<keyword evidence="3" id="KW-1185">Reference proteome</keyword>
<feature type="transmembrane region" description="Helical" evidence="1">
    <location>
        <begin position="194"/>
        <end position="217"/>
    </location>
</feature>
<organism evidence="2 3">
    <name type="scientific">Oryzias sinensis</name>
    <name type="common">Chinese medaka</name>
    <dbReference type="NCBI Taxonomy" id="183150"/>
    <lineage>
        <taxon>Eukaryota</taxon>
        <taxon>Metazoa</taxon>
        <taxon>Chordata</taxon>
        <taxon>Craniata</taxon>
        <taxon>Vertebrata</taxon>
        <taxon>Euteleostomi</taxon>
        <taxon>Actinopterygii</taxon>
        <taxon>Neopterygii</taxon>
        <taxon>Teleostei</taxon>
        <taxon>Neoteleostei</taxon>
        <taxon>Acanthomorphata</taxon>
        <taxon>Ovalentaria</taxon>
        <taxon>Atherinomorphae</taxon>
        <taxon>Beloniformes</taxon>
        <taxon>Adrianichthyidae</taxon>
        <taxon>Oryziinae</taxon>
        <taxon>Oryzias</taxon>
    </lineage>
</organism>
<dbReference type="PANTHER" id="PTHR38706">
    <property type="entry name" value="SI:CH211-198C19.1-RELATED"/>
    <property type="match status" value="1"/>
</dbReference>
<sequence length="221" mass="25504">KTTSTNNNLTVPRRVNSIADVPTNVLSLLHWFAENVNIYSNEIQLMFDPSEGSYGSHYYGNYEGLLETLPQGYQYITIGNINQGSYPYVHNERNRARIIVRVRRQNNQQADRIYITQHTGNYPESNYDPHQTYEVTANVLRELAQHPSNEIQQRAAGYPFQLQGNAPRLVRPAYSFPNQSYYKSTPSSSSEDSIWPYLCPGILVLILVVFLIIWFIMQKSY</sequence>
<reference evidence="2" key="1">
    <citation type="submission" date="2025-08" db="UniProtKB">
        <authorList>
            <consortium name="Ensembl"/>
        </authorList>
    </citation>
    <scope>IDENTIFICATION</scope>
</reference>
<dbReference type="Proteomes" id="UP000694383">
    <property type="component" value="Unplaced"/>
</dbReference>
<dbReference type="AlphaFoldDB" id="A0A8C7YMH0"/>
<keyword evidence="1" id="KW-0472">Membrane</keyword>
<evidence type="ECO:0000313" key="2">
    <source>
        <dbReference type="Ensembl" id="ENSOSIP00000029448.1"/>
    </source>
</evidence>
<accession>A0A8C7YMH0</accession>